<keyword evidence="2" id="KW-1185">Reference proteome</keyword>
<proteinExistence type="predicted"/>
<protein>
    <submittedName>
        <fullName evidence="1">Uncharacterized protein</fullName>
    </submittedName>
</protein>
<organism evidence="1 2">
    <name type="scientific">Flavobacterium fructosi</name>
    <dbReference type="NCBI Taxonomy" id="3230416"/>
    <lineage>
        <taxon>Bacteria</taxon>
        <taxon>Pseudomonadati</taxon>
        <taxon>Bacteroidota</taxon>
        <taxon>Flavobacteriia</taxon>
        <taxon>Flavobacteriales</taxon>
        <taxon>Flavobacteriaceae</taxon>
        <taxon>Flavobacterium</taxon>
    </lineage>
</organism>
<name>A0ABW6HJD3_9FLAO</name>
<dbReference type="Proteomes" id="UP001600039">
    <property type="component" value="Unassembled WGS sequence"/>
</dbReference>
<accession>A0ABW6HJD3</accession>
<sequence length="161" mass="18425">MAIQKTLKFIKDSTGIVLLYNTQNNSLVASFNPAQSMVRENEDPYRFRIVSSLALDREGFLLDYRTINTVLCVPLIVEANINDFLAELSRKFFFLENKEKHRPYAEGELCIFKRNGNPNKLILEVNDFVMGMVEGIFIEGTYLGGNSALLVSFDIVERKEF</sequence>
<comment type="caution">
    <text evidence="1">The sequence shown here is derived from an EMBL/GenBank/DDBJ whole genome shotgun (WGS) entry which is preliminary data.</text>
</comment>
<dbReference type="EMBL" id="JBHZQA010000002">
    <property type="protein sequence ID" value="MFE3847139.1"/>
    <property type="molecule type" value="Genomic_DNA"/>
</dbReference>
<reference evidence="1 2" key="1">
    <citation type="submission" date="2024-06" db="EMBL/GenBank/DDBJ databases">
        <title>Flavobacterium spp. isolated from glacier.</title>
        <authorList>
            <person name="Han D."/>
        </authorList>
    </citation>
    <scope>NUCLEOTIDE SEQUENCE [LARGE SCALE GENOMIC DNA]</scope>
    <source>
        <strain evidence="1 2">LB3P45</strain>
    </source>
</reference>
<evidence type="ECO:0000313" key="2">
    <source>
        <dbReference type="Proteomes" id="UP001600039"/>
    </source>
</evidence>
<evidence type="ECO:0000313" key="1">
    <source>
        <dbReference type="EMBL" id="MFE3847139.1"/>
    </source>
</evidence>
<gene>
    <name evidence="1" type="ORF">ACFX5D_04050</name>
</gene>
<dbReference type="RefSeq" id="WP_379856972.1">
    <property type="nucleotide sequence ID" value="NZ_JBHZQA010000002.1"/>
</dbReference>